<evidence type="ECO:0000313" key="2">
    <source>
        <dbReference type="EMBL" id="GGM26831.1"/>
    </source>
</evidence>
<dbReference type="AlphaFoldDB" id="A0A917WTA1"/>
<feature type="transmembrane region" description="Helical" evidence="1">
    <location>
        <begin position="6"/>
        <end position="23"/>
    </location>
</feature>
<sequence length="129" mass="15409">MIVVFIFRFLIFIAIIFMLYSAYKYIINPKRKLEVAKDKKVFYFLDESDNIKKNFLMTYKGILFEGEKYLGTTENSFDVINISVSARHPSELKGLERDDLYFLEEEILIRYPYATVEWKNPINKLVLKK</sequence>
<protein>
    <submittedName>
        <fullName evidence="2">Sigma-w pathway protein YsdB</fullName>
    </submittedName>
</protein>
<keyword evidence="1" id="KW-0472">Membrane</keyword>
<keyword evidence="1" id="KW-0812">Transmembrane</keyword>
<dbReference type="RefSeq" id="WP_308422894.1">
    <property type="nucleotide sequence ID" value="NZ_BMLG01000003.1"/>
</dbReference>
<comment type="caution">
    <text evidence="2">The sequence shown here is derived from an EMBL/GenBank/DDBJ whole genome shotgun (WGS) entry which is preliminary data.</text>
</comment>
<reference evidence="2" key="2">
    <citation type="submission" date="2020-09" db="EMBL/GenBank/DDBJ databases">
        <authorList>
            <person name="Sun Q."/>
            <person name="Zhou Y."/>
        </authorList>
    </citation>
    <scope>NUCLEOTIDE SEQUENCE</scope>
    <source>
        <strain evidence="2">CGMCC 1.6333</strain>
    </source>
</reference>
<accession>A0A917WTA1</accession>
<evidence type="ECO:0000313" key="3">
    <source>
        <dbReference type="Proteomes" id="UP000618460"/>
    </source>
</evidence>
<organism evidence="2 3">
    <name type="scientific">Paraliobacillus quinghaiensis</name>
    <dbReference type="NCBI Taxonomy" id="470815"/>
    <lineage>
        <taxon>Bacteria</taxon>
        <taxon>Bacillati</taxon>
        <taxon>Bacillota</taxon>
        <taxon>Bacilli</taxon>
        <taxon>Bacillales</taxon>
        <taxon>Bacillaceae</taxon>
        <taxon>Paraliobacillus</taxon>
    </lineage>
</organism>
<evidence type="ECO:0000256" key="1">
    <source>
        <dbReference type="SAM" id="Phobius"/>
    </source>
</evidence>
<reference evidence="2" key="1">
    <citation type="journal article" date="2014" name="Int. J. Syst. Evol. Microbiol.">
        <title>Complete genome sequence of Corynebacterium casei LMG S-19264T (=DSM 44701T), isolated from a smear-ripened cheese.</title>
        <authorList>
            <consortium name="US DOE Joint Genome Institute (JGI-PGF)"/>
            <person name="Walter F."/>
            <person name="Albersmeier A."/>
            <person name="Kalinowski J."/>
            <person name="Ruckert C."/>
        </authorList>
    </citation>
    <scope>NUCLEOTIDE SEQUENCE</scope>
    <source>
        <strain evidence="2">CGMCC 1.6333</strain>
    </source>
</reference>
<keyword evidence="3" id="KW-1185">Reference proteome</keyword>
<keyword evidence="1" id="KW-1133">Transmembrane helix</keyword>
<dbReference type="EMBL" id="BMLG01000003">
    <property type="protein sequence ID" value="GGM26831.1"/>
    <property type="molecule type" value="Genomic_DNA"/>
</dbReference>
<dbReference type="Proteomes" id="UP000618460">
    <property type="component" value="Unassembled WGS sequence"/>
</dbReference>
<proteinExistence type="predicted"/>
<name>A0A917WTA1_9BACI</name>
<gene>
    <name evidence="2" type="primary">ysdB</name>
    <name evidence="2" type="ORF">GCM10011351_10780</name>
</gene>